<gene>
    <name evidence="1" type="ORF">CPELLU_LOCUS4605</name>
</gene>
<evidence type="ECO:0000313" key="1">
    <source>
        <dbReference type="EMBL" id="CAG8547847.1"/>
    </source>
</evidence>
<name>A0A9N9B128_9GLOM</name>
<evidence type="ECO:0000313" key="2">
    <source>
        <dbReference type="Proteomes" id="UP000789759"/>
    </source>
</evidence>
<keyword evidence="2" id="KW-1185">Reference proteome</keyword>
<dbReference type="EMBL" id="CAJVQA010002456">
    <property type="protein sequence ID" value="CAG8547847.1"/>
    <property type="molecule type" value="Genomic_DNA"/>
</dbReference>
<organism evidence="1 2">
    <name type="scientific">Cetraspora pellucida</name>
    <dbReference type="NCBI Taxonomy" id="1433469"/>
    <lineage>
        <taxon>Eukaryota</taxon>
        <taxon>Fungi</taxon>
        <taxon>Fungi incertae sedis</taxon>
        <taxon>Mucoromycota</taxon>
        <taxon>Glomeromycotina</taxon>
        <taxon>Glomeromycetes</taxon>
        <taxon>Diversisporales</taxon>
        <taxon>Gigasporaceae</taxon>
        <taxon>Cetraspora</taxon>
    </lineage>
</organism>
<protein>
    <submittedName>
        <fullName evidence="1">13457_t:CDS:1</fullName>
    </submittedName>
</protein>
<reference evidence="1" key="1">
    <citation type="submission" date="2021-06" db="EMBL/GenBank/DDBJ databases">
        <authorList>
            <person name="Kallberg Y."/>
            <person name="Tangrot J."/>
            <person name="Rosling A."/>
        </authorList>
    </citation>
    <scope>NUCLEOTIDE SEQUENCE</scope>
    <source>
        <strain evidence="1">FL966</strain>
    </source>
</reference>
<comment type="caution">
    <text evidence="1">The sequence shown here is derived from an EMBL/GenBank/DDBJ whole genome shotgun (WGS) entry which is preliminary data.</text>
</comment>
<sequence length="173" mass="20180">MYNDQTFDNEFVNWNSPYNEFKETYSPDNRYNNLDDNEIFDKISAMITDNASSMEMAFQQLDITHLGCTAYTIYLVVTNVQQEVMQELCKKIKFSQQKSGIPIINQVLMTDMASFFDDGVEPSSFSSVDIKLQTYSISEIPKYNSKNLLYEKHNPLKWWNKHKSTLHLLAEQA</sequence>
<dbReference type="Proteomes" id="UP000789759">
    <property type="component" value="Unassembled WGS sequence"/>
</dbReference>
<accession>A0A9N9B128</accession>
<dbReference type="AlphaFoldDB" id="A0A9N9B128"/>
<proteinExistence type="predicted"/>